<evidence type="ECO:0000256" key="1">
    <source>
        <dbReference type="SAM" id="MobiDB-lite"/>
    </source>
</evidence>
<evidence type="ECO:0000313" key="2">
    <source>
        <dbReference type="EMBL" id="CUU56588.1"/>
    </source>
</evidence>
<reference evidence="3" key="1">
    <citation type="submission" date="2015-11" db="EMBL/GenBank/DDBJ databases">
        <authorList>
            <person name="Varghese N."/>
        </authorList>
    </citation>
    <scope>NUCLEOTIDE SEQUENCE [LARGE SCALE GENOMIC DNA]</scope>
    <source>
        <strain evidence="3">DSM 45899</strain>
    </source>
</reference>
<feature type="compositionally biased region" description="Basic and acidic residues" evidence="1">
    <location>
        <begin position="41"/>
        <end position="52"/>
    </location>
</feature>
<feature type="region of interest" description="Disordered" evidence="1">
    <location>
        <begin position="1"/>
        <end position="52"/>
    </location>
</feature>
<sequence length="71" mass="7170">MGKDPGTGVVGATRTPVEKAERTVAGSSSGNGAGTPVASLRGHDEKNLHGREYRSWDPEPVCVAVPGAVAA</sequence>
<dbReference type="EMBL" id="FAOZ01000008">
    <property type="protein sequence ID" value="CUU56588.1"/>
    <property type="molecule type" value="Genomic_DNA"/>
</dbReference>
<gene>
    <name evidence="2" type="ORF">Ga0074812_108116</name>
</gene>
<dbReference type="Proteomes" id="UP000198802">
    <property type="component" value="Unassembled WGS sequence"/>
</dbReference>
<accession>A0A0S4QP74</accession>
<proteinExistence type="predicted"/>
<organism evidence="2 3">
    <name type="scientific">Parafrankia irregularis</name>
    <dbReference type="NCBI Taxonomy" id="795642"/>
    <lineage>
        <taxon>Bacteria</taxon>
        <taxon>Bacillati</taxon>
        <taxon>Actinomycetota</taxon>
        <taxon>Actinomycetes</taxon>
        <taxon>Frankiales</taxon>
        <taxon>Frankiaceae</taxon>
        <taxon>Parafrankia</taxon>
    </lineage>
</organism>
<protein>
    <submittedName>
        <fullName evidence="2">Uncharacterized protein</fullName>
    </submittedName>
</protein>
<evidence type="ECO:0000313" key="3">
    <source>
        <dbReference type="Proteomes" id="UP000198802"/>
    </source>
</evidence>
<name>A0A0S4QP74_9ACTN</name>
<keyword evidence="3" id="KW-1185">Reference proteome</keyword>
<dbReference type="AlphaFoldDB" id="A0A0S4QP74"/>